<gene>
    <name evidence="2" type="ORF">PGTUg99_024108</name>
</gene>
<organism evidence="2 3">
    <name type="scientific">Puccinia graminis f. sp. tritici</name>
    <dbReference type="NCBI Taxonomy" id="56615"/>
    <lineage>
        <taxon>Eukaryota</taxon>
        <taxon>Fungi</taxon>
        <taxon>Dikarya</taxon>
        <taxon>Basidiomycota</taxon>
        <taxon>Pucciniomycotina</taxon>
        <taxon>Pucciniomycetes</taxon>
        <taxon>Pucciniales</taxon>
        <taxon>Pucciniaceae</taxon>
        <taxon>Puccinia</taxon>
    </lineage>
</organism>
<feature type="compositionally biased region" description="Polar residues" evidence="1">
    <location>
        <begin position="12"/>
        <end position="25"/>
    </location>
</feature>
<evidence type="ECO:0000313" key="2">
    <source>
        <dbReference type="EMBL" id="KAA1128550.1"/>
    </source>
</evidence>
<evidence type="ECO:0000313" key="3">
    <source>
        <dbReference type="Proteomes" id="UP000325313"/>
    </source>
</evidence>
<reference evidence="2 3" key="1">
    <citation type="submission" date="2019-05" db="EMBL/GenBank/DDBJ databases">
        <title>Emergence of the Ug99 lineage of the wheat stem rust pathogen through somatic hybridization.</title>
        <authorList>
            <person name="Li F."/>
            <person name="Upadhyaya N.M."/>
            <person name="Sperschneider J."/>
            <person name="Matny O."/>
            <person name="Nguyen-Phuc H."/>
            <person name="Mago R."/>
            <person name="Raley C."/>
            <person name="Miller M.E."/>
            <person name="Silverstein K.A.T."/>
            <person name="Henningsen E."/>
            <person name="Hirsch C.D."/>
            <person name="Visser B."/>
            <person name="Pretorius Z.A."/>
            <person name="Steffenson B.J."/>
            <person name="Schwessinger B."/>
            <person name="Dodds P.N."/>
            <person name="Figueroa M."/>
        </authorList>
    </citation>
    <scope>NUCLEOTIDE SEQUENCE [LARGE SCALE GENOMIC DNA]</scope>
    <source>
        <strain evidence="2 3">Ug99</strain>
    </source>
</reference>
<dbReference type="Proteomes" id="UP000325313">
    <property type="component" value="Unassembled WGS sequence"/>
</dbReference>
<feature type="compositionally biased region" description="Basic and acidic residues" evidence="1">
    <location>
        <begin position="1"/>
        <end position="11"/>
    </location>
</feature>
<protein>
    <submittedName>
        <fullName evidence="2">Uncharacterized protein</fullName>
    </submittedName>
</protein>
<evidence type="ECO:0000256" key="1">
    <source>
        <dbReference type="SAM" id="MobiDB-lite"/>
    </source>
</evidence>
<name>A0A5B0RRR1_PUCGR</name>
<accession>A0A5B0RRR1</accession>
<feature type="region of interest" description="Disordered" evidence="1">
    <location>
        <begin position="1"/>
        <end position="63"/>
    </location>
</feature>
<dbReference type="EMBL" id="VDEP01000141">
    <property type="protein sequence ID" value="KAA1128550.1"/>
    <property type="molecule type" value="Genomic_DNA"/>
</dbReference>
<sequence length="460" mass="50582">MKHNKFLREINNKWNDSQPVNSGSHPSDEPEDGGGSDQFKFVPVPHSKKSNPTRSSKPTPPGHFKLLRVNTPTSDVYLQAAYDPTASPSEMTQWSVCRSSPACRGSSSAIWIIPCTGRAAILDNCPGLLNLPIFDGLLISCGLAAGPVVFTPLTIVGISPQILLTNWPRRYLCHYPGLLNRPLFLLLVLVALDPVVPSPVACSLKKLIGPPSIRHLIIQALPSASATQASSLAQSSLDLCIVSPVLKNPILYPRYSLLRFTHIRAKSVSGINSPRFNPPEFGRLRARQPPAGILRLHLPATHYCSKFIGRFRENYPPLSFSSGLDLPALTCFIADQPILDLLFRFTKSWPQSVSLPKKACQLKKLVISPWNYSAYPSRPPSIDHQRNSTPRFDSLASLPPQFHHRYSLLHHPFTSIPTTPPSIPPLLRSLLAPTCFESIALLDLSFNSVSQSCSPICPPD</sequence>
<proteinExistence type="predicted"/>
<dbReference type="AlphaFoldDB" id="A0A5B0RRR1"/>
<comment type="caution">
    <text evidence="2">The sequence shown here is derived from an EMBL/GenBank/DDBJ whole genome shotgun (WGS) entry which is preliminary data.</text>
</comment>